<accession>A0A7C3PDG6</accession>
<dbReference type="InterPro" id="IPR025592">
    <property type="entry name" value="DUF4347"/>
</dbReference>
<reference evidence="2" key="1">
    <citation type="journal article" date="2020" name="mSystems">
        <title>Genome- and Community-Level Interaction Insights into Carbon Utilization and Element Cycling Functions of Hydrothermarchaeota in Hydrothermal Sediment.</title>
        <authorList>
            <person name="Zhou Z."/>
            <person name="Liu Y."/>
            <person name="Xu W."/>
            <person name="Pan J."/>
            <person name="Luo Z.H."/>
            <person name="Li M."/>
        </authorList>
    </citation>
    <scope>NUCLEOTIDE SEQUENCE [LARGE SCALE GENOMIC DNA]</scope>
    <source>
        <strain evidence="2">SpSt-418</strain>
    </source>
</reference>
<comment type="caution">
    <text evidence="2">The sequence shown here is derived from an EMBL/GenBank/DDBJ whole genome shotgun (WGS) entry which is preliminary data.</text>
</comment>
<protein>
    <submittedName>
        <fullName evidence="2">DUF4347 domain-containing protein</fullName>
    </submittedName>
</protein>
<dbReference type="Pfam" id="PF14252">
    <property type="entry name" value="DUF4347"/>
    <property type="match status" value="1"/>
</dbReference>
<name>A0A7C3PDG6_9CYAN</name>
<gene>
    <name evidence="2" type="ORF">ENR64_06835</name>
</gene>
<dbReference type="AlphaFoldDB" id="A0A7C3PDG6"/>
<dbReference type="EMBL" id="DSRU01000082">
    <property type="protein sequence ID" value="HFM97473.1"/>
    <property type="molecule type" value="Genomic_DNA"/>
</dbReference>
<sequence>MIALDTQEVASDATTLASYTLVVIDTAVEDYPFLVDGVVQGATVLVLDRDRDGIEQTSQAILDLGCNVTSLHLVAHGSPGCLHLGNTELSLQTIESYSLHLTSWFLPSWFYASQNSVIPTLYLYSCCAVSGEAGAELMHRLHDLTGARVAASTVPLGAVDQVNNWELNAVIATRSTDAFTPQLPFLADTLANYAGVLV</sequence>
<evidence type="ECO:0000259" key="1">
    <source>
        <dbReference type="Pfam" id="PF14252"/>
    </source>
</evidence>
<evidence type="ECO:0000313" key="2">
    <source>
        <dbReference type="EMBL" id="HFM97473.1"/>
    </source>
</evidence>
<feature type="domain" description="DUF4347" evidence="1">
    <location>
        <begin position="21"/>
        <end position="197"/>
    </location>
</feature>
<proteinExistence type="predicted"/>
<organism evidence="2">
    <name type="scientific">Oscillatoriales cyanobacterium SpSt-418</name>
    <dbReference type="NCBI Taxonomy" id="2282169"/>
    <lineage>
        <taxon>Bacteria</taxon>
        <taxon>Bacillati</taxon>
        <taxon>Cyanobacteriota</taxon>
        <taxon>Cyanophyceae</taxon>
        <taxon>Oscillatoriophycideae</taxon>
        <taxon>Oscillatoriales</taxon>
    </lineage>
</organism>